<dbReference type="InterPro" id="IPR046357">
    <property type="entry name" value="PPIase_dom_sf"/>
</dbReference>
<keyword evidence="11" id="KW-1185">Reference proteome</keyword>
<dbReference type="PROSITE" id="PS50072">
    <property type="entry name" value="CSA_PPIASE_2"/>
    <property type="match status" value="1"/>
</dbReference>
<comment type="similarity">
    <text evidence="2">Belongs to the cyclophilin-type PPIase family.</text>
</comment>
<dbReference type="SUPFAM" id="SSF54534">
    <property type="entry name" value="FKBP-like"/>
    <property type="match status" value="1"/>
</dbReference>
<dbReference type="GO" id="GO:0003755">
    <property type="term" value="F:peptidyl-prolyl cis-trans isomerase activity"/>
    <property type="evidence" value="ECO:0007669"/>
    <property type="project" value="UniProtKB-KW"/>
</dbReference>
<evidence type="ECO:0000256" key="5">
    <source>
        <dbReference type="ARBA" id="ARBA00023235"/>
    </source>
</evidence>
<dbReference type="InterPro" id="IPR020892">
    <property type="entry name" value="Cyclophilin-type_PPIase_CS"/>
</dbReference>
<dbReference type="Pfam" id="PF00254">
    <property type="entry name" value="FKBP_C"/>
    <property type="match status" value="1"/>
</dbReference>
<keyword evidence="4 6" id="KW-0697">Rotamase</keyword>
<dbReference type="PROSITE" id="PS50059">
    <property type="entry name" value="FKBP_PPIASE"/>
    <property type="match status" value="1"/>
</dbReference>
<dbReference type="Pfam" id="PF00160">
    <property type="entry name" value="Pro_isomerase"/>
    <property type="match status" value="1"/>
</dbReference>
<gene>
    <name evidence="10" type="ORF">HP555_12995</name>
</gene>
<dbReference type="InterPro" id="IPR044666">
    <property type="entry name" value="Cyclophilin_A-like"/>
</dbReference>
<proteinExistence type="inferred from homology"/>
<evidence type="ECO:0000313" key="11">
    <source>
        <dbReference type="Proteomes" id="UP000596092"/>
    </source>
</evidence>
<feature type="signal peptide" evidence="7">
    <location>
        <begin position="1"/>
        <end position="24"/>
    </location>
</feature>
<feature type="chain" id="PRO_5032564514" description="peptidylprolyl isomerase" evidence="7">
    <location>
        <begin position="25"/>
        <end position="345"/>
    </location>
</feature>
<dbReference type="PANTHER" id="PTHR45625">
    <property type="entry name" value="PEPTIDYL-PROLYL CIS-TRANS ISOMERASE-RELATED"/>
    <property type="match status" value="1"/>
</dbReference>
<dbReference type="InterPro" id="IPR001179">
    <property type="entry name" value="PPIase_FKBP_dom"/>
</dbReference>
<evidence type="ECO:0000313" key="10">
    <source>
        <dbReference type="EMBL" id="QQG66716.1"/>
    </source>
</evidence>
<dbReference type="CDD" id="cd00317">
    <property type="entry name" value="cyclophilin"/>
    <property type="match status" value="1"/>
</dbReference>
<dbReference type="PROSITE" id="PS00170">
    <property type="entry name" value="CSA_PPIASE_1"/>
    <property type="match status" value="1"/>
</dbReference>
<dbReference type="AlphaFoldDB" id="A0A7T5VF74"/>
<comment type="catalytic activity">
    <reaction evidence="1 6">
        <text>[protein]-peptidylproline (omega=180) = [protein]-peptidylproline (omega=0)</text>
        <dbReference type="Rhea" id="RHEA:16237"/>
        <dbReference type="Rhea" id="RHEA-COMP:10747"/>
        <dbReference type="Rhea" id="RHEA-COMP:10748"/>
        <dbReference type="ChEBI" id="CHEBI:83833"/>
        <dbReference type="ChEBI" id="CHEBI:83834"/>
        <dbReference type="EC" id="5.2.1.8"/>
    </reaction>
</comment>
<evidence type="ECO:0000256" key="1">
    <source>
        <dbReference type="ARBA" id="ARBA00000971"/>
    </source>
</evidence>
<protein>
    <recommendedName>
        <fullName evidence="3 6">peptidylprolyl isomerase</fullName>
        <ecNumber evidence="3 6">5.2.1.8</ecNumber>
    </recommendedName>
</protein>
<evidence type="ECO:0000259" key="9">
    <source>
        <dbReference type="PROSITE" id="PS50072"/>
    </source>
</evidence>
<evidence type="ECO:0000256" key="3">
    <source>
        <dbReference type="ARBA" id="ARBA00013194"/>
    </source>
</evidence>
<keyword evidence="5 6" id="KW-0413">Isomerase</keyword>
<accession>A0A7T5VF74</accession>
<reference evidence="10 11" key="1">
    <citation type="submission" date="2020-05" db="EMBL/GenBank/DDBJ databases">
        <title>Complete genome of Desulfobulbus oligotrophicus.</title>
        <authorList>
            <person name="Podar M."/>
        </authorList>
    </citation>
    <scope>NUCLEOTIDE SEQUENCE [LARGE SCALE GENOMIC DNA]</scope>
    <source>
        <strain evidence="10 11">Prop6</strain>
    </source>
</reference>
<name>A0A7T5VF74_9BACT</name>
<dbReference type="KEGG" id="dog:HP555_12995"/>
<dbReference type="PRINTS" id="PR00153">
    <property type="entry name" value="CSAPPISMRASE"/>
</dbReference>
<dbReference type="FunFam" id="3.10.50.40:FF:000047">
    <property type="entry name" value="Peptidylprolyl isomerase"/>
    <property type="match status" value="1"/>
</dbReference>
<dbReference type="InterPro" id="IPR002130">
    <property type="entry name" value="Cyclophilin-type_PPIase_dom"/>
</dbReference>
<organism evidence="10 11">
    <name type="scientific">Desulfobulbus oligotrophicus</name>
    <dbReference type="NCBI Taxonomy" id="1909699"/>
    <lineage>
        <taxon>Bacteria</taxon>
        <taxon>Pseudomonadati</taxon>
        <taxon>Thermodesulfobacteriota</taxon>
        <taxon>Desulfobulbia</taxon>
        <taxon>Desulfobulbales</taxon>
        <taxon>Desulfobulbaceae</taxon>
        <taxon>Desulfobulbus</taxon>
    </lineage>
</organism>
<dbReference type="EC" id="5.2.1.8" evidence="3 6"/>
<dbReference type="PANTHER" id="PTHR45625:SF4">
    <property type="entry name" value="PEPTIDYLPROLYL ISOMERASE DOMAIN AND WD REPEAT-CONTAINING PROTEIN 1"/>
    <property type="match status" value="1"/>
</dbReference>
<dbReference type="Gene3D" id="3.10.50.40">
    <property type="match status" value="1"/>
</dbReference>
<dbReference type="EMBL" id="CP054140">
    <property type="protein sequence ID" value="QQG66716.1"/>
    <property type="molecule type" value="Genomic_DNA"/>
</dbReference>
<sequence length="345" mass="37496">MYRPLLILLLPLLLFCSGHPTAFAEEKKMKDGLYAKIVTAKGDILLRLYYNKTPLTVINFVGLAEGSLHLGGSSKQTGTAFYNGLTFHRVIPNFMIQGGCPLGTGTGGPGYTFPDEFDSGLRHDGPGVLSMANAGPGTNGSQFFITHVATPHLDDKHTVFGRVVEGQDVVNNIDKGDVIKEIIIIRVGKEAESFKTDQTAFTTALAAIKEQEAAASKNVQEKIKKMIREQWPKAVRTKSGLYYQVEQKGEGNPPAVGTTIKAHYTGRLLLGNRKFDSSYDRGEPIAFPVGTGRVIRGWDEALSQMTKGEKRTLIIPPELAYGEQGAGGVIPPGAWLVFDVELVDF</sequence>
<dbReference type="Proteomes" id="UP000596092">
    <property type="component" value="Chromosome"/>
</dbReference>
<dbReference type="SUPFAM" id="SSF50891">
    <property type="entry name" value="Cyclophilin-like"/>
    <property type="match status" value="1"/>
</dbReference>
<evidence type="ECO:0000256" key="6">
    <source>
        <dbReference type="PROSITE-ProRule" id="PRU00277"/>
    </source>
</evidence>
<feature type="domain" description="PPIase cyclophilin-type" evidence="9">
    <location>
        <begin position="42"/>
        <end position="175"/>
    </location>
</feature>
<dbReference type="GO" id="GO:0006457">
    <property type="term" value="P:protein folding"/>
    <property type="evidence" value="ECO:0007669"/>
    <property type="project" value="InterPro"/>
</dbReference>
<dbReference type="InterPro" id="IPR029000">
    <property type="entry name" value="Cyclophilin-like_dom_sf"/>
</dbReference>
<evidence type="ECO:0000256" key="7">
    <source>
        <dbReference type="SAM" id="SignalP"/>
    </source>
</evidence>
<evidence type="ECO:0000256" key="4">
    <source>
        <dbReference type="ARBA" id="ARBA00023110"/>
    </source>
</evidence>
<feature type="domain" description="PPIase FKBP-type" evidence="8">
    <location>
        <begin position="257"/>
        <end position="345"/>
    </location>
</feature>
<evidence type="ECO:0000256" key="2">
    <source>
        <dbReference type="ARBA" id="ARBA00007365"/>
    </source>
</evidence>
<evidence type="ECO:0000259" key="8">
    <source>
        <dbReference type="PROSITE" id="PS50059"/>
    </source>
</evidence>
<keyword evidence="7" id="KW-0732">Signal</keyword>
<dbReference type="Gene3D" id="2.40.100.10">
    <property type="entry name" value="Cyclophilin-like"/>
    <property type="match status" value="1"/>
</dbReference>